<protein>
    <submittedName>
        <fullName evidence="1">Uncharacterized protein</fullName>
    </submittedName>
</protein>
<accession>A0ABQ9SAB5</accession>
<reference evidence="1 2" key="1">
    <citation type="submission" date="2016-10" db="EMBL/GenBank/DDBJ databases">
        <title>The genome sequence of Colletotrichum fioriniae PJ7.</title>
        <authorList>
            <person name="Baroncelli R."/>
        </authorList>
    </citation>
    <scope>NUCLEOTIDE SEQUENCE [LARGE SCALE GENOMIC DNA]</scope>
    <source>
        <strain evidence="1 2">IMI 384185</strain>
    </source>
</reference>
<proteinExistence type="predicted"/>
<evidence type="ECO:0000313" key="1">
    <source>
        <dbReference type="EMBL" id="KAK1531330.1"/>
    </source>
</evidence>
<sequence length="109" mass="11772">MAVSYRNASITASRPAASPIMDLPLQRLSLTTSTVIAVSHHDAFYRSTSRHGAFYRGICTGFSHVIGTCVVTKSCTLFGLSKVIAKAIRHGFDSRACLPPDDRLITSSQ</sequence>
<comment type="caution">
    <text evidence="1">The sequence shown here is derived from an EMBL/GenBank/DDBJ whole genome shotgun (WGS) entry which is preliminary data.</text>
</comment>
<name>A0ABQ9SAB5_9PEZI</name>
<dbReference type="RefSeq" id="XP_060345586.1">
    <property type="nucleotide sequence ID" value="XM_060495238.1"/>
</dbReference>
<dbReference type="Proteomes" id="UP001241169">
    <property type="component" value="Unassembled WGS sequence"/>
</dbReference>
<evidence type="ECO:0000313" key="2">
    <source>
        <dbReference type="Proteomes" id="UP001241169"/>
    </source>
</evidence>
<dbReference type="EMBL" id="MOPA01000009">
    <property type="protein sequence ID" value="KAK1531330.1"/>
    <property type="molecule type" value="Genomic_DNA"/>
</dbReference>
<organism evidence="1 2">
    <name type="scientific">Colletotrichum paranaense</name>
    <dbReference type="NCBI Taxonomy" id="1914294"/>
    <lineage>
        <taxon>Eukaryota</taxon>
        <taxon>Fungi</taxon>
        <taxon>Dikarya</taxon>
        <taxon>Ascomycota</taxon>
        <taxon>Pezizomycotina</taxon>
        <taxon>Sordariomycetes</taxon>
        <taxon>Hypocreomycetidae</taxon>
        <taxon>Glomerellales</taxon>
        <taxon>Glomerellaceae</taxon>
        <taxon>Colletotrichum</taxon>
        <taxon>Colletotrichum acutatum species complex</taxon>
    </lineage>
</organism>
<dbReference type="GeneID" id="85379137"/>
<gene>
    <name evidence="1" type="ORF">CPAR01_10979</name>
</gene>
<keyword evidence="2" id="KW-1185">Reference proteome</keyword>